<dbReference type="AlphaFoldDB" id="A0A382BDS1"/>
<gene>
    <name evidence="3" type="ORF">METZ01_LOCUS164266</name>
</gene>
<protein>
    <recommendedName>
        <fullName evidence="4">PilN domain-containing protein</fullName>
    </recommendedName>
</protein>
<evidence type="ECO:0000313" key="3">
    <source>
        <dbReference type="EMBL" id="SVB11412.1"/>
    </source>
</evidence>
<reference evidence="3" key="1">
    <citation type="submission" date="2018-05" db="EMBL/GenBank/DDBJ databases">
        <authorList>
            <person name="Lanie J.A."/>
            <person name="Ng W.-L."/>
            <person name="Kazmierczak K.M."/>
            <person name="Andrzejewski T.M."/>
            <person name="Davidsen T.M."/>
            <person name="Wayne K.J."/>
            <person name="Tettelin H."/>
            <person name="Glass J.I."/>
            <person name="Rusch D."/>
            <person name="Podicherti R."/>
            <person name="Tsui H.-C.T."/>
            <person name="Winkler M.E."/>
        </authorList>
    </citation>
    <scope>NUCLEOTIDE SEQUENCE</scope>
</reference>
<name>A0A382BDS1_9ZZZZ</name>
<evidence type="ECO:0000256" key="2">
    <source>
        <dbReference type="SAM" id="Phobius"/>
    </source>
</evidence>
<keyword evidence="2" id="KW-1133">Transmembrane helix</keyword>
<sequence>MKTYITINLNKAESAETRKERIREQTRWAVFGILILFLLAMNVRVWMISIGYDRVIDQKRTEIEDLAEQIKQLRSRGKNLSKNDIMSFADLEQDRFLWARNMELLGTMTPDDMAIIGMRFKRDKLTIKGIALTFEDRKDFEIIDEYVQTLRDNKEFSDNFIRIKYVGHQKVDIRGQQIIRFEIVASIRKGGGEQYS</sequence>
<keyword evidence="2" id="KW-0812">Transmembrane</keyword>
<feature type="transmembrane region" description="Helical" evidence="2">
    <location>
        <begin position="28"/>
        <end position="52"/>
    </location>
</feature>
<organism evidence="3">
    <name type="scientific">marine metagenome</name>
    <dbReference type="NCBI Taxonomy" id="408172"/>
    <lineage>
        <taxon>unclassified sequences</taxon>
        <taxon>metagenomes</taxon>
        <taxon>ecological metagenomes</taxon>
    </lineage>
</organism>
<accession>A0A382BDS1</accession>
<keyword evidence="1" id="KW-0175">Coiled coil</keyword>
<keyword evidence="2" id="KW-0472">Membrane</keyword>
<proteinExistence type="predicted"/>
<evidence type="ECO:0000256" key="1">
    <source>
        <dbReference type="SAM" id="Coils"/>
    </source>
</evidence>
<dbReference type="EMBL" id="UINC01029156">
    <property type="protein sequence ID" value="SVB11412.1"/>
    <property type="molecule type" value="Genomic_DNA"/>
</dbReference>
<feature type="coiled-coil region" evidence="1">
    <location>
        <begin position="56"/>
        <end position="83"/>
    </location>
</feature>
<evidence type="ECO:0008006" key="4">
    <source>
        <dbReference type="Google" id="ProtNLM"/>
    </source>
</evidence>